<organism evidence="8 9">
    <name type="scientific">Candidatus Gallimonas intestinavium</name>
    <dbReference type="NCBI Taxonomy" id="2838603"/>
    <lineage>
        <taxon>Bacteria</taxon>
        <taxon>Bacillati</taxon>
        <taxon>Bacillota</taxon>
        <taxon>Clostridia</taxon>
        <taxon>Candidatus Gallimonas</taxon>
    </lineage>
</organism>
<dbReference type="AlphaFoldDB" id="A0A9D2G4L3"/>
<dbReference type="GO" id="GO:0005436">
    <property type="term" value="F:sodium:phosphate symporter activity"/>
    <property type="evidence" value="ECO:0007669"/>
    <property type="project" value="InterPro"/>
</dbReference>
<feature type="domain" description="PhoU" evidence="7">
    <location>
        <begin position="469"/>
        <end position="553"/>
    </location>
</feature>
<proteinExistence type="predicted"/>
<dbReference type="Gene3D" id="1.20.58.220">
    <property type="entry name" value="Phosphate transport system protein phou homolog 2, domain 2"/>
    <property type="match status" value="1"/>
</dbReference>
<feature type="transmembrane region" description="Helical" evidence="6">
    <location>
        <begin position="138"/>
        <end position="159"/>
    </location>
</feature>
<reference evidence="8" key="2">
    <citation type="submission" date="2021-04" db="EMBL/GenBank/DDBJ databases">
        <authorList>
            <person name="Gilroy R."/>
        </authorList>
    </citation>
    <scope>NUCLEOTIDE SEQUENCE</scope>
    <source>
        <strain evidence="8">ChiW7-2402</strain>
    </source>
</reference>
<keyword evidence="4 6" id="KW-1133">Transmembrane helix</keyword>
<reference evidence="8" key="1">
    <citation type="journal article" date="2021" name="PeerJ">
        <title>Extensive microbial diversity within the chicken gut microbiome revealed by metagenomics and culture.</title>
        <authorList>
            <person name="Gilroy R."/>
            <person name="Ravi A."/>
            <person name="Getino M."/>
            <person name="Pursley I."/>
            <person name="Horton D.L."/>
            <person name="Alikhan N.F."/>
            <person name="Baker D."/>
            <person name="Gharbi K."/>
            <person name="Hall N."/>
            <person name="Watson M."/>
            <person name="Adriaenssens E.M."/>
            <person name="Foster-Nyarko E."/>
            <person name="Jarju S."/>
            <person name="Secka A."/>
            <person name="Antonio M."/>
            <person name="Oren A."/>
            <person name="Chaudhuri R.R."/>
            <person name="La Ragione R."/>
            <person name="Hildebrand F."/>
            <person name="Pallen M.J."/>
        </authorList>
    </citation>
    <scope>NUCLEOTIDE SEQUENCE</scope>
    <source>
        <strain evidence="8">ChiW7-2402</strain>
    </source>
</reference>
<comment type="subcellular location">
    <subcellularLocation>
        <location evidence="1">Cell membrane</location>
        <topology evidence="1">Multi-pass membrane protein</topology>
    </subcellularLocation>
</comment>
<evidence type="ECO:0000256" key="4">
    <source>
        <dbReference type="ARBA" id="ARBA00022989"/>
    </source>
</evidence>
<protein>
    <submittedName>
        <fullName evidence="8">Na/Pi cotransporter family protein</fullName>
    </submittedName>
</protein>
<dbReference type="InterPro" id="IPR003841">
    <property type="entry name" value="Na/Pi_transpt"/>
</dbReference>
<accession>A0A9D2G4L3</accession>
<evidence type="ECO:0000256" key="3">
    <source>
        <dbReference type="ARBA" id="ARBA00022692"/>
    </source>
</evidence>
<dbReference type="NCBIfam" id="NF037997">
    <property type="entry name" value="Na_Pi_symport"/>
    <property type="match status" value="1"/>
</dbReference>
<dbReference type="Pfam" id="PF02690">
    <property type="entry name" value="Na_Pi_cotrans"/>
    <property type="match status" value="2"/>
</dbReference>
<dbReference type="PANTHER" id="PTHR10010">
    <property type="entry name" value="SOLUTE CARRIER FAMILY 34 SODIUM PHOSPHATE , MEMBER 2-RELATED"/>
    <property type="match status" value="1"/>
</dbReference>
<gene>
    <name evidence="8" type="ORF">H9964_01985</name>
</gene>
<keyword evidence="2" id="KW-1003">Cell membrane</keyword>
<dbReference type="Pfam" id="PF01895">
    <property type="entry name" value="PhoU"/>
    <property type="match status" value="1"/>
</dbReference>
<comment type="caution">
    <text evidence="8">The sequence shown here is derived from an EMBL/GenBank/DDBJ whole genome shotgun (WGS) entry which is preliminary data.</text>
</comment>
<dbReference type="InterPro" id="IPR026022">
    <property type="entry name" value="PhoU_dom"/>
</dbReference>
<feature type="transmembrane region" description="Helical" evidence="6">
    <location>
        <begin position="72"/>
        <end position="95"/>
    </location>
</feature>
<keyword evidence="5 6" id="KW-0472">Membrane</keyword>
<feature type="transmembrane region" description="Helical" evidence="6">
    <location>
        <begin position="224"/>
        <end position="245"/>
    </location>
</feature>
<name>A0A9D2G4L3_9FIRM</name>
<dbReference type="GO" id="GO:0005886">
    <property type="term" value="C:plasma membrane"/>
    <property type="evidence" value="ECO:0007669"/>
    <property type="project" value="UniProtKB-SubCell"/>
</dbReference>
<dbReference type="InterPro" id="IPR038078">
    <property type="entry name" value="PhoU-like_sf"/>
</dbReference>
<dbReference type="GO" id="GO:0044341">
    <property type="term" value="P:sodium-dependent phosphate transport"/>
    <property type="evidence" value="ECO:0007669"/>
    <property type="project" value="InterPro"/>
</dbReference>
<feature type="transmembrane region" description="Helical" evidence="6">
    <location>
        <begin position="257"/>
        <end position="277"/>
    </location>
</feature>
<evidence type="ECO:0000313" key="9">
    <source>
        <dbReference type="Proteomes" id="UP000824102"/>
    </source>
</evidence>
<sequence length="558" mass="61035">MPVIEVLETIMLLLGGLGAFLAGMEIMSESMSRLAHGELRRMLNKTAGNRFAGVGIGAAVTMIIQSSSATTVMVVGLVNAGILTLFQATAIIMGANIGTTITAWIASLGSLDVSVFLLLFAVVGVFMKMLSKRENIKLIGDTLTGIGLVFVGLSVMSSAMDPDLHPEMMGVIKEALEVVKNPFLLLLIGVVATGIIQSSSAVTSIVVVLATSGVLIGGTGDGVYYVVIGSNIGTCVTALLSSIGAQPNARRAAIIHLLFNCFGAVIFTIFLLCWGWFGTSFQDTVLNVIFPENYQFQIAFFHTLFNVTCTILFLPFAKGFVWLANNLLRSKKGEASPEEELIAHPDERLLRNPSVGLAYLYQETGKVFAFSMDTLDKAFNAFLAKDTSVSQSINERNGEIAQMSRQEVAYLVKLSANSLVMEEEKTISSLHYVLNDIVRIGELADNVTKYTGHYVNDGLHFSSEFLEMLKEMYAKIQKLYGLSREAFEKKDFLKLREVDALEDEIDNERRRLVQAHIQRLNEGKCQPQNSSVFINLVGNLERAADHITYIAHSIEQNQ</sequence>
<evidence type="ECO:0000256" key="6">
    <source>
        <dbReference type="SAM" id="Phobius"/>
    </source>
</evidence>
<evidence type="ECO:0000259" key="7">
    <source>
        <dbReference type="Pfam" id="PF01895"/>
    </source>
</evidence>
<dbReference type="SUPFAM" id="SSF109755">
    <property type="entry name" value="PhoU-like"/>
    <property type="match status" value="1"/>
</dbReference>
<evidence type="ECO:0000256" key="5">
    <source>
        <dbReference type="ARBA" id="ARBA00023136"/>
    </source>
</evidence>
<keyword evidence="3 6" id="KW-0812">Transmembrane</keyword>
<feature type="transmembrane region" description="Helical" evidence="6">
    <location>
        <begin position="297"/>
        <end position="323"/>
    </location>
</feature>
<evidence type="ECO:0000256" key="2">
    <source>
        <dbReference type="ARBA" id="ARBA00022475"/>
    </source>
</evidence>
<dbReference type="PANTHER" id="PTHR10010:SF46">
    <property type="entry name" value="SODIUM-DEPENDENT PHOSPHATE TRANSPORT PROTEIN 2B"/>
    <property type="match status" value="1"/>
</dbReference>
<dbReference type="EMBL" id="DXBB01000038">
    <property type="protein sequence ID" value="HIZ72332.1"/>
    <property type="molecule type" value="Genomic_DNA"/>
</dbReference>
<feature type="transmembrane region" description="Helical" evidence="6">
    <location>
        <begin position="101"/>
        <end position="126"/>
    </location>
</feature>
<evidence type="ECO:0000256" key="1">
    <source>
        <dbReference type="ARBA" id="ARBA00004651"/>
    </source>
</evidence>
<feature type="transmembrane region" description="Helical" evidence="6">
    <location>
        <begin position="6"/>
        <end position="24"/>
    </location>
</feature>
<dbReference type="Proteomes" id="UP000824102">
    <property type="component" value="Unassembled WGS sequence"/>
</dbReference>
<evidence type="ECO:0000313" key="8">
    <source>
        <dbReference type="EMBL" id="HIZ72332.1"/>
    </source>
</evidence>